<dbReference type="VEuPathDB" id="FungiDB:YALI1_A14458g"/>
<gene>
    <name evidence="1" type="ORF">YALI1_A14458g</name>
</gene>
<evidence type="ECO:0000313" key="1">
    <source>
        <dbReference type="EMBL" id="AOW00645.1"/>
    </source>
</evidence>
<accession>A0A1D8N4S4</accession>
<dbReference type="GeneID" id="94582448"/>
<evidence type="ECO:0000313" key="2">
    <source>
        <dbReference type="Proteomes" id="UP000182444"/>
    </source>
</evidence>
<reference evidence="1 2" key="1">
    <citation type="journal article" date="2016" name="PLoS ONE">
        <title>Sequence Assembly of Yarrowia lipolytica Strain W29/CLIB89 Shows Transposable Element Diversity.</title>
        <authorList>
            <person name="Magnan C."/>
            <person name="Yu J."/>
            <person name="Chang I."/>
            <person name="Jahn E."/>
            <person name="Kanomata Y."/>
            <person name="Wu J."/>
            <person name="Zeller M."/>
            <person name="Oakes M."/>
            <person name="Baldi P."/>
            <person name="Sandmeyer S."/>
        </authorList>
    </citation>
    <scope>NUCLEOTIDE SEQUENCE [LARGE SCALE GENOMIC DNA]</scope>
    <source>
        <strain evidence="2">CLIB89(W29)</strain>
    </source>
</reference>
<organism evidence="1 2">
    <name type="scientific">Yarrowia lipolytica</name>
    <name type="common">Candida lipolytica</name>
    <dbReference type="NCBI Taxonomy" id="4952"/>
    <lineage>
        <taxon>Eukaryota</taxon>
        <taxon>Fungi</taxon>
        <taxon>Dikarya</taxon>
        <taxon>Ascomycota</taxon>
        <taxon>Saccharomycotina</taxon>
        <taxon>Dipodascomycetes</taxon>
        <taxon>Dipodascales</taxon>
        <taxon>Dipodascales incertae sedis</taxon>
        <taxon>Yarrowia</taxon>
    </lineage>
</organism>
<dbReference type="EMBL" id="CP017553">
    <property type="protein sequence ID" value="AOW00645.1"/>
    <property type="molecule type" value="Genomic_DNA"/>
</dbReference>
<dbReference type="Proteomes" id="UP000182444">
    <property type="component" value="Chromosome 1A"/>
</dbReference>
<protein>
    <submittedName>
        <fullName evidence="1">Uncharacterized protein</fullName>
    </submittedName>
</protein>
<name>A0A1D8N4S4_YARLL</name>
<dbReference type="AlphaFoldDB" id="A0A1D8N4S4"/>
<sequence>MEHGTETKHIQCHGGLFAIKIHEPFLFSTIFNDQWLECATATTSSEKFPLATNIGELQVPDNGKYCLSVTHTRPTNEYNNSEWTDFLICSRFLPIKAPSLGLN</sequence>
<dbReference type="RefSeq" id="XP_068137888.1">
    <property type="nucleotide sequence ID" value="XM_068281787.1"/>
</dbReference>
<proteinExistence type="predicted"/>